<gene>
    <name evidence="2" type="ORF">RFI_18508</name>
</gene>
<accession>X6MZ26</accession>
<dbReference type="Proteomes" id="UP000023152">
    <property type="component" value="Unassembled WGS sequence"/>
</dbReference>
<sequence>MLHHDNPSHNLQSKLHSQKYQLLHLIFAAVFACIFLYMLVLLTRLYYYVLRTHKKNLCKKCVCQKSSNWRRGLLNVYLIPLQALFQMALTVEFYWIGNFLENKDEWDLQSGVIVMTVLLLLSTLLYFVMLCMIVHTWITITSPFRKLEKKQKRNSKQDGLSDWLGETIMVRLFIIVAVMIVSLLMNFMLMVLHLEYAYVYGEYVWTVYVTLCVCIFCYYGYKMDHTSGAWTQEQLGDSIKHNSVGAQKDTLSKPQLTFENVPSNSVQKPNLKLGIRRLGSDNGQDNEPLEIAGHLAKKSWIEQRHNQPFLVAASSSGSSSGSSLNSLLFFHLSSTKETQVVLLQTRMSVGFVVLFFFVQSFIRIWSLSHLSSSMMYILTSSSFIIRLLDLTSHTILLLVLVYVNTSFVQKTLLRLRPVSDDTSYLFFFFFGS</sequence>
<feature type="transmembrane region" description="Helical" evidence="1">
    <location>
        <begin position="343"/>
        <end position="362"/>
    </location>
</feature>
<keyword evidence="1" id="KW-0812">Transmembrane</keyword>
<dbReference type="AlphaFoldDB" id="X6MZ26"/>
<evidence type="ECO:0000313" key="2">
    <source>
        <dbReference type="EMBL" id="ETO18749.1"/>
    </source>
</evidence>
<comment type="caution">
    <text evidence="2">The sequence shown here is derived from an EMBL/GenBank/DDBJ whole genome shotgun (WGS) entry which is preliminary data.</text>
</comment>
<evidence type="ECO:0000256" key="1">
    <source>
        <dbReference type="SAM" id="Phobius"/>
    </source>
</evidence>
<proteinExistence type="predicted"/>
<keyword evidence="3" id="KW-1185">Reference proteome</keyword>
<feature type="transmembrane region" description="Helical" evidence="1">
    <location>
        <begin position="163"/>
        <end position="191"/>
    </location>
</feature>
<feature type="transmembrane region" description="Helical" evidence="1">
    <location>
        <begin position="117"/>
        <end position="142"/>
    </location>
</feature>
<protein>
    <submittedName>
        <fullName evidence="2">Uncharacterized protein</fullName>
    </submittedName>
</protein>
<organism evidence="2 3">
    <name type="scientific">Reticulomyxa filosa</name>
    <dbReference type="NCBI Taxonomy" id="46433"/>
    <lineage>
        <taxon>Eukaryota</taxon>
        <taxon>Sar</taxon>
        <taxon>Rhizaria</taxon>
        <taxon>Retaria</taxon>
        <taxon>Foraminifera</taxon>
        <taxon>Monothalamids</taxon>
        <taxon>Reticulomyxidae</taxon>
        <taxon>Reticulomyxa</taxon>
    </lineage>
</organism>
<keyword evidence="1" id="KW-0472">Membrane</keyword>
<reference evidence="2 3" key="1">
    <citation type="journal article" date="2013" name="Curr. Biol.">
        <title>The Genome of the Foraminiferan Reticulomyxa filosa.</title>
        <authorList>
            <person name="Glockner G."/>
            <person name="Hulsmann N."/>
            <person name="Schleicher M."/>
            <person name="Noegel A.A."/>
            <person name="Eichinger L."/>
            <person name="Gallinger C."/>
            <person name="Pawlowski J."/>
            <person name="Sierra R."/>
            <person name="Euteneuer U."/>
            <person name="Pillet L."/>
            <person name="Moustafa A."/>
            <person name="Platzer M."/>
            <person name="Groth M."/>
            <person name="Szafranski K."/>
            <person name="Schliwa M."/>
        </authorList>
    </citation>
    <scope>NUCLEOTIDE SEQUENCE [LARGE SCALE GENOMIC DNA]</scope>
</reference>
<keyword evidence="1" id="KW-1133">Transmembrane helix</keyword>
<feature type="transmembrane region" description="Helical" evidence="1">
    <location>
        <begin position="20"/>
        <end position="47"/>
    </location>
</feature>
<feature type="transmembrane region" description="Helical" evidence="1">
    <location>
        <begin position="203"/>
        <end position="221"/>
    </location>
</feature>
<feature type="transmembrane region" description="Helical" evidence="1">
    <location>
        <begin position="383"/>
        <end position="403"/>
    </location>
</feature>
<dbReference type="EMBL" id="ASPP01014448">
    <property type="protein sequence ID" value="ETO18749.1"/>
    <property type="molecule type" value="Genomic_DNA"/>
</dbReference>
<evidence type="ECO:0000313" key="3">
    <source>
        <dbReference type="Proteomes" id="UP000023152"/>
    </source>
</evidence>
<name>X6MZ26_RETFI</name>
<feature type="transmembrane region" description="Helical" evidence="1">
    <location>
        <begin position="74"/>
        <end position="97"/>
    </location>
</feature>